<evidence type="ECO:0000256" key="2">
    <source>
        <dbReference type="ARBA" id="ARBA00009863"/>
    </source>
</evidence>
<dbReference type="GO" id="GO:0005763">
    <property type="term" value="C:mitochondrial small ribosomal subunit"/>
    <property type="evidence" value="ECO:0007669"/>
    <property type="project" value="InterPro"/>
</dbReference>
<comment type="similarity">
    <text evidence="2">Belongs to the mitochondrion-specific ribosomal protein mS29 family.</text>
</comment>
<dbReference type="GeneID" id="88174265"/>
<comment type="subcellular location">
    <subcellularLocation>
        <location evidence="1">Mitochondrion</location>
    </subcellularLocation>
</comment>
<evidence type="ECO:0000256" key="5">
    <source>
        <dbReference type="ARBA" id="ARBA00023128"/>
    </source>
</evidence>
<dbReference type="GO" id="GO:0003735">
    <property type="term" value="F:structural constituent of ribosome"/>
    <property type="evidence" value="ECO:0007669"/>
    <property type="project" value="TreeGrafter"/>
</dbReference>
<keyword evidence="3" id="KW-0809">Transit peptide</keyword>
<dbReference type="InterPro" id="IPR017082">
    <property type="entry name" value="Ribosomal_mS29_fun"/>
</dbReference>
<dbReference type="Pfam" id="PF10236">
    <property type="entry name" value="DAP3"/>
    <property type="match status" value="1"/>
</dbReference>
<dbReference type="Proteomes" id="UP001338582">
    <property type="component" value="Chromosome 4"/>
</dbReference>
<dbReference type="GO" id="GO:0032543">
    <property type="term" value="P:mitochondrial translation"/>
    <property type="evidence" value="ECO:0007669"/>
    <property type="project" value="InterPro"/>
</dbReference>
<dbReference type="EMBL" id="CP138897">
    <property type="protein sequence ID" value="WPK25867.1"/>
    <property type="molecule type" value="Genomic_DNA"/>
</dbReference>
<evidence type="ECO:0000313" key="9">
    <source>
        <dbReference type="Proteomes" id="UP001338582"/>
    </source>
</evidence>
<dbReference type="InterPro" id="IPR019368">
    <property type="entry name" value="Ribosomal_mS29"/>
</dbReference>
<dbReference type="RefSeq" id="XP_062878249.1">
    <property type="nucleotide sequence ID" value="XM_063022179.1"/>
</dbReference>
<evidence type="ECO:0000256" key="1">
    <source>
        <dbReference type="ARBA" id="ARBA00004173"/>
    </source>
</evidence>
<protein>
    <recommendedName>
        <fullName evidence="7">Small ribosomal subunit protein mS29</fullName>
    </recommendedName>
</protein>
<evidence type="ECO:0000313" key="8">
    <source>
        <dbReference type="EMBL" id="WPK25867.1"/>
    </source>
</evidence>
<sequence length="490" mass="55282">MLRSAFSKTLAASRFQAASLQGTNRCFSVSAVQLAKPLGKLVPAAKVKAKVKVNHNKKEKSKKSGMTPYDFKDAVRTLKFETYAKDLSDLNLSELSAANLAELKDKIVTFESRVDGQIELMGGYKKYQHHELFKQHCSMVTDNTVQIHESFVKKLDGSSKDNRACLLGPKGVGKSTLLSQAQALARSQYGSDLVLLHIAEPELFVQGFSDYALNPTLKLFHQPMFTKRWIKKLRDVNEDVFKKMPLLKDVTFTNKKGVHNYKKGQNNLHEYLVNCHDFGIVGPSEAFKFFIEHLQTYSKDFPVLFSVDNVNAIFEKQFTNYFHKDMTPIHYSEFEIGSLIKQLMSGEFSFAKGGVLLSESSDLGQSKTLKVGLKLQDLDPYAEDLDHPEAVSMMQNGGINTIALTNLSKPQARTLMEFWNESGVLQIRDYATKPNFKRPEDLAEGARIMKVGEFVNEMDPVEMYEKKLEKTYFVSGGNPGVFLKNNVLNY</sequence>
<dbReference type="PIRSF" id="PIRSF036996">
    <property type="entry name" value="RSM23"/>
    <property type="match status" value="1"/>
</dbReference>
<dbReference type="AlphaFoldDB" id="A0AAX4HC53"/>
<keyword evidence="4" id="KW-0689">Ribosomal protein</keyword>
<evidence type="ECO:0000256" key="3">
    <source>
        <dbReference type="ARBA" id="ARBA00022946"/>
    </source>
</evidence>
<organism evidence="8 9">
    <name type="scientific">Australozyma saopauloensis</name>
    <dbReference type="NCBI Taxonomy" id="291208"/>
    <lineage>
        <taxon>Eukaryota</taxon>
        <taxon>Fungi</taxon>
        <taxon>Dikarya</taxon>
        <taxon>Ascomycota</taxon>
        <taxon>Saccharomycotina</taxon>
        <taxon>Pichiomycetes</taxon>
        <taxon>Metschnikowiaceae</taxon>
        <taxon>Australozyma</taxon>
    </lineage>
</organism>
<reference evidence="8 9" key="1">
    <citation type="submission" date="2023-10" db="EMBL/GenBank/DDBJ databases">
        <title>Draft Genome Sequence of Candida saopaulonensis from a very Premature Infant with Sepsis.</title>
        <authorList>
            <person name="Ning Y."/>
            <person name="Dai R."/>
            <person name="Xiao M."/>
            <person name="Xu Y."/>
            <person name="Yan Q."/>
            <person name="Zhang L."/>
        </authorList>
    </citation>
    <scope>NUCLEOTIDE SEQUENCE [LARGE SCALE GENOMIC DNA]</scope>
    <source>
        <strain evidence="8 9">19XY460</strain>
    </source>
</reference>
<dbReference type="PANTHER" id="PTHR12810">
    <property type="entry name" value="MITOCHONDRIAL 28S RIBOSOMAL PROTEIN S29"/>
    <property type="match status" value="1"/>
</dbReference>
<dbReference type="KEGG" id="asau:88174265"/>
<evidence type="ECO:0000256" key="4">
    <source>
        <dbReference type="ARBA" id="ARBA00022980"/>
    </source>
</evidence>
<dbReference type="PANTHER" id="PTHR12810:SF0">
    <property type="entry name" value="SMALL RIBOSOMAL SUBUNIT PROTEIN MS29"/>
    <property type="match status" value="1"/>
</dbReference>
<keyword evidence="9" id="KW-1185">Reference proteome</keyword>
<name>A0AAX4HC53_9ASCO</name>
<accession>A0AAX4HC53</accession>
<evidence type="ECO:0000256" key="6">
    <source>
        <dbReference type="ARBA" id="ARBA00023274"/>
    </source>
</evidence>
<keyword evidence="6" id="KW-0687">Ribonucleoprotein</keyword>
<evidence type="ECO:0000256" key="7">
    <source>
        <dbReference type="ARBA" id="ARBA00035140"/>
    </source>
</evidence>
<keyword evidence="5" id="KW-0496">Mitochondrion</keyword>
<proteinExistence type="inferred from homology"/>
<gene>
    <name evidence="8" type="ORF">PUMCH_003201</name>
</gene>
<dbReference type="SUPFAM" id="SSF53795">
    <property type="entry name" value="PEP carboxykinase-like"/>
    <property type="match status" value="1"/>
</dbReference>